<dbReference type="PROSITE" id="PS50887">
    <property type="entry name" value="GGDEF"/>
    <property type="match status" value="1"/>
</dbReference>
<dbReference type="GO" id="GO:0003824">
    <property type="term" value="F:catalytic activity"/>
    <property type="evidence" value="ECO:0007669"/>
    <property type="project" value="UniProtKB-ARBA"/>
</dbReference>
<dbReference type="Proteomes" id="UP000443353">
    <property type="component" value="Unassembled WGS sequence"/>
</dbReference>
<gene>
    <name evidence="4" type="ORF">GPY61_14625</name>
</gene>
<dbReference type="InterPro" id="IPR033417">
    <property type="entry name" value="CHASE8"/>
</dbReference>
<dbReference type="PANTHER" id="PTHR44757:SF2">
    <property type="entry name" value="BIOFILM ARCHITECTURE MAINTENANCE PROTEIN MBAA"/>
    <property type="match status" value="1"/>
</dbReference>
<proteinExistence type="predicted"/>
<feature type="domain" description="GGDEF" evidence="3">
    <location>
        <begin position="223"/>
        <end position="356"/>
    </location>
</feature>
<dbReference type="InterPro" id="IPR029787">
    <property type="entry name" value="Nucleotide_cyclase"/>
</dbReference>
<keyword evidence="1" id="KW-0472">Membrane</keyword>
<dbReference type="Gene3D" id="3.30.70.270">
    <property type="match status" value="1"/>
</dbReference>
<keyword evidence="1" id="KW-1133">Transmembrane helix</keyword>
<sequence length="621" mass="68293">MNPTTARRPGELSRMLGMGQLLAAAAALGVACCILLAYQFVALRRNLTDDLTVQAAIIADNVAATLMFHDQDAAHEMLRSFRHSSFLAAATVYDRQDVEFAAYRNGAVDEMPSLLRDWTLFTPLSVARPIRYRGMALGRVVLTADTVGIRNGLLRYGALLALASLGALVTTSMLTRRTKARMRRAESQLKHLAYTDTVTDLPNRRCTYEALELEIAMRTEGGGRIGLLLIDLDNFKVVNDTAGHAAGDRLLQQVASRLRATARASDRIGRIGGDEFAVIVAPLDDPAELERVGQRIVAALRQPLQVEGIEVMPTASIGACVFPDDAHTMSELLSNADAALYRAKGKGRDNVALFERDMILATQRRARLERDLRRHLEAGLLELCYQPQYACGSRKMVGVEALLRWPHPDQGYISPAEFIPIAEESGLIVEVGKWVLDRACRDAVALYRQTGTWLSMAVNVSARQLRDKDFIDVVENTLAHTGLPADRLELELTESMLMEDLDGAVEFMHNVRALGVRLSIDDFGTGYSSLAYLQTFPINHLKIDRSFVRLLPTSGTTIAGAVIALAHGFKLTVVAEGVEEPEQFEWLRQAGCDYVQGYLLARPLPLAALRARVLEECVPAA</sequence>
<dbReference type="Pfam" id="PF00990">
    <property type="entry name" value="GGDEF"/>
    <property type="match status" value="1"/>
</dbReference>
<dbReference type="EMBL" id="WSES01000004">
    <property type="protein sequence ID" value="MVW61165.1"/>
    <property type="molecule type" value="Genomic_DNA"/>
</dbReference>
<name>A0A7X3G0G8_9BURK</name>
<dbReference type="Pfam" id="PF00563">
    <property type="entry name" value="EAL"/>
    <property type="match status" value="1"/>
</dbReference>
<dbReference type="CDD" id="cd01949">
    <property type="entry name" value="GGDEF"/>
    <property type="match status" value="1"/>
</dbReference>
<dbReference type="InterPro" id="IPR000160">
    <property type="entry name" value="GGDEF_dom"/>
</dbReference>
<feature type="transmembrane region" description="Helical" evidence="1">
    <location>
        <begin position="153"/>
        <end position="174"/>
    </location>
</feature>
<dbReference type="NCBIfam" id="TIGR00254">
    <property type="entry name" value="GGDEF"/>
    <property type="match status" value="1"/>
</dbReference>
<evidence type="ECO:0000256" key="1">
    <source>
        <dbReference type="SAM" id="Phobius"/>
    </source>
</evidence>
<keyword evidence="1" id="KW-0812">Transmembrane</keyword>
<dbReference type="FunFam" id="3.30.70.270:FF:000001">
    <property type="entry name" value="Diguanylate cyclase domain protein"/>
    <property type="match status" value="1"/>
</dbReference>
<dbReference type="RefSeq" id="WP_056130218.1">
    <property type="nucleotide sequence ID" value="NZ_WSES01000004.1"/>
</dbReference>
<dbReference type="SMART" id="SM00267">
    <property type="entry name" value="GGDEF"/>
    <property type="match status" value="1"/>
</dbReference>
<dbReference type="Gene3D" id="3.20.20.450">
    <property type="entry name" value="EAL domain"/>
    <property type="match status" value="1"/>
</dbReference>
<dbReference type="PROSITE" id="PS51257">
    <property type="entry name" value="PROKAR_LIPOPROTEIN"/>
    <property type="match status" value="1"/>
</dbReference>
<dbReference type="PANTHER" id="PTHR44757">
    <property type="entry name" value="DIGUANYLATE CYCLASE DGCP"/>
    <property type="match status" value="1"/>
</dbReference>
<dbReference type="InterPro" id="IPR043128">
    <property type="entry name" value="Rev_trsase/Diguanyl_cyclase"/>
</dbReference>
<feature type="domain" description="EAL" evidence="2">
    <location>
        <begin position="365"/>
        <end position="617"/>
    </location>
</feature>
<evidence type="ECO:0000313" key="4">
    <source>
        <dbReference type="EMBL" id="MVW61165.1"/>
    </source>
</evidence>
<dbReference type="SUPFAM" id="SSF55073">
    <property type="entry name" value="Nucleotide cyclase"/>
    <property type="match status" value="1"/>
</dbReference>
<dbReference type="Pfam" id="PF17152">
    <property type="entry name" value="CHASE8"/>
    <property type="match status" value="1"/>
</dbReference>
<accession>A0A7X3G0G8</accession>
<organism evidence="4 5">
    <name type="scientific">Massilia cellulosiltytica</name>
    <dbReference type="NCBI Taxonomy" id="2683234"/>
    <lineage>
        <taxon>Bacteria</taxon>
        <taxon>Pseudomonadati</taxon>
        <taxon>Pseudomonadota</taxon>
        <taxon>Betaproteobacteria</taxon>
        <taxon>Burkholderiales</taxon>
        <taxon>Oxalobacteraceae</taxon>
        <taxon>Telluria group</taxon>
        <taxon>Massilia</taxon>
    </lineage>
</organism>
<keyword evidence="5" id="KW-1185">Reference proteome</keyword>
<evidence type="ECO:0000259" key="2">
    <source>
        <dbReference type="PROSITE" id="PS50883"/>
    </source>
</evidence>
<dbReference type="InterPro" id="IPR035919">
    <property type="entry name" value="EAL_sf"/>
</dbReference>
<dbReference type="InterPro" id="IPR052155">
    <property type="entry name" value="Biofilm_reg_signaling"/>
</dbReference>
<evidence type="ECO:0000313" key="5">
    <source>
        <dbReference type="Proteomes" id="UP000443353"/>
    </source>
</evidence>
<feature type="transmembrane region" description="Helical" evidence="1">
    <location>
        <begin position="21"/>
        <end position="41"/>
    </location>
</feature>
<protein>
    <submittedName>
        <fullName evidence="4">EAL domain-containing protein</fullName>
    </submittedName>
</protein>
<dbReference type="SUPFAM" id="SSF141868">
    <property type="entry name" value="EAL domain-like"/>
    <property type="match status" value="1"/>
</dbReference>
<dbReference type="InterPro" id="IPR001633">
    <property type="entry name" value="EAL_dom"/>
</dbReference>
<comment type="caution">
    <text evidence="4">The sequence shown here is derived from an EMBL/GenBank/DDBJ whole genome shotgun (WGS) entry which is preliminary data.</text>
</comment>
<dbReference type="AlphaFoldDB" id="A0A7X3G0G8"/>
<evidence type="ECO:0000259" key="3">
    <source>
        <dbReference type="PROSITE" id="PS50887"/>
    </source>
</evidence>
<dbReference type="CDD" id="cd01948">
    <property type="entry name" value="EAL"/>
    <property type="match status" value="1"/>
</dbReference>
<dbReference type="SMART" id="SM00052">
    <property type="entry name" value="EAL"/>
    <property type="match status" value="1"/>
</dbReference>
<dbReference type="PROSITE" id="PS50883">
    <property type="entry name" value="EAL"/>
    <property type="match status" value="1"/>
</dbReference>
<reference evidence="4 5" key="1">
    <citation type="submission" date="2019-12" db="EMBL/GenBank/DDBJ databases">
        <authorList>
            <person name="Li C."/>
            <person name="Zhao J."/>
        </authorList>
    </citation>
    <scope>NUCLEOTIDE SEQUENCE [LARGE SCALE GENOMIC DNA]</scope>
    <source>
        <strain evidence="4 5">NEAU-DD11</strain>
    </source>
</reference>